<reference evidence="1" key="1">
    <citation type="submission" date="2020-05" db="UniProtKB">
        <authorList>
            <consortium name="EnsemblMetazoa"/>
        </authorList>
    </citation>
    <scope>IDENTIFICATION</scope>
    <source>
        <strain evidence="1">TTRI</strain>
    </source>
</reference>
<evidence type="ECO:0000313" key="1">
    <source>
        <dbReference type="EnsemblMetazoa" id="GAUT031957-PA"/>
    </source>
</evidence>
<accession>A0A1A9VBK0</accession>
<sequence length="255" mass="28933">MAIESSYSLKNVKRGQAEVRCGTITGKAVQAQLQSSMITKQEIKYHYEPKKVEHSNNSNLFHFPCDCNNNNKADIFHVIATRNVQCPVKFFTFYINIYAIYAMKHRPVNYRRLIMDPYPISELIAIYVHDPLRLLTTDIYTDIIKVLRSSCLLNLMNWYDNKCTPKSTAITLNGRGLKAVRQPGFVRSTQAFLNCPNTNLKNTCPLCPLLYLWLDCNEGVTSSNSIAIDNFVTSPNNGLQVVKVVQDMSIALKAL</sequence>
<keyword evidence="2" id="KW-1185">Reference proteome</keyword>
<evidence type="ECO:0000313" key="2">
    <source>
        <dbReference type="Proteomes" id="UP000078200"/>
    </source>
</evidence>
<dbReference type="VEuPathDB" id="VectorBase:GAUT031957"/>
<dbReference type="EnsemblMetazoa" id="GAUT031957-RA">
    <property type="protein sequence ID" value="GAUT031957-PA"/>
    <property type="gene ID" value="GAUT031957"/>
</dbReference>
<dbReference type="Proteomes" id="UP000078200">
    <property type="component" value="Unassembled WGS sequence"/>
</dbReference>
<proteinExistence type="predicted"/>
<dbReference type="AlphaFoldDB" id="A0A1A9VBK0"/>
<organism evidence="1 2">
    <name type="scientific">Glossina austeni</name>
    <name type="common">Savannah tsetse fly</name>
    <dbReference type="NCBI Taxonomy" id="7395"/>
    <lineage>
        <taxon>Eukaryota</taxon>
        <taxon>Metazoa</taxon>
        <taxon>Ecdysozoa</taxon>
        <taxon>Arthropoda</taxon>
        <taxon>Hexapoda</taxon>
        <taxon>Insecta</taxon>
        <taxon>Pterygota</taxon>
        <taxon>Neoptera</taxon>
        <taxon>Endopterygota</taxon>
        <taxon>Diptera</taxon>
        <taxon>Brachycera</taxon>
        <taxon>Muscomorpha</taxon>
        <taxon>Hippoboscoidea</taxon>
        <taxon>Glossinidae</taxon>
        <taxon>Glossina</taxon>
    </lineage>
</organism>
<protein>
    <submittedName>
        <fullName evidence="1">Uncharacterized protein</fullName>
    </submittedName>
</protein>
<name>A0A1A9VBK0_GLOAU</name>